<comment type="caution">
    <text evidence="3">The sequence shown here is derived from an EMBL/GenBank/DDBJ whole genome shotgun (WGS) entry which is preliminary data.</text>
</comment>
<gene>
    <name evidence="3" type="ORF">CTI12_AA039220</name>
</gene>
<feature type="region of interest" description="Disordered" evidence="1">
    <location>
        <begin position="1"/>
        <end position="24"/>
    </location>
</feature>
<dbReference type="OrthoDB" id="1888602at2759"/>
<evidence type="ECO:0000313" key="4">
    <source>
        <dbReference type="Proteomes" id="UP000245207"/>
    </source>
</evidence>
<dbReference type="PANTHER" id="PTHR31973">
    <property type="entry name" value="POLYPROTEIN, PUTATIVE-RELATED"/>
    <property type="match status" value="1"/>
</dbReference>
<keyword evidence="4" id="KW-1185">Reference proteome</keyword>
<evidence type="ECO:0000313" key="3">
    <source>
        <dbReference type="EMBL" id="PWA96443.1"/>
    </source>
</evidence>
<feature type="region of interest" description="Disordered" evidence="1">
    <location>
        <begin position="492"/>
        <end position="515"/>
    </location>
</feature>
<organism evidence="3 4">
    <name type="scientific">Artemisia annua</name>
    <name type="common">Sweet wormwood</name>
    <dbReference type="NCBI Taxonomy" id="35608"/>
    <lineage>
        <taxon>Eukaryota</taxon>
        <taxon>Viridiplantae</taxon>
        <taxon>Streptophyta</taxon>
        <taxon>Embryophyta</taxon>
        <taxon>Tracheophyta</taxon>
        <taxon>Spermatophyta</taxon>
        <taxon>Magnoliopsida</taxon>
        <taxon>eudicotyledons</taxon>
        <taxon>Gunneridae</taxon>
        <taxon>Pentapetalae</taxon>
        <taxon>asterids</taxon>
        <taxon>campanulids</taxon>
        <taxon>Asterales</taxon>
        <taxon>Asteraceae</taxon>
        <taxon>Asteroideae</taxon>
        <taxon>Anthemideae</taxon>
        <taxon>Artemisiinae</taxon>
        <taxon>Artemisia</taxon>
    </lineage>
</organism>
<evidence type="ECO:0000259" key="2">
    <source>
        <dbReference type="Pfam" id="PF26130"/>
    </source>
</evidence>
<reference evidence="3 4" key="1">
    <citation type="journal article" date="2018" name="Mol. Plant">
        <title>The genome of Artemisia annua provides insight into the evolution of Asteraceae family and artemisinin biosynthesis.</title>
        <authorList>
            <person name="Shen Q."/>
            <person name="Zhang L."/>
            <person name="Liao Z."/>
            <person name="Wang S."/>
            <person name="Yan T."/>
            <person name="Shi P."/>
            <person name="Liu M."/>
            <person name="Fu X."/>
            <person name="Pan Q."/>
            <person name="Wang Y."/>
            <person name="Lv Z."/>
            <person name="Lu X."/>
            <person name="Zhang F."/>
            <person name="Jiang W."/>
            <person name="Ma Y."/>
            <person name="Chen M."/>
            <person name="Hao X."/>
            <person name="Li L."/>
            <person name="Tang Y."/>
            <person name="Lv G."/>
            <person name="Zhou Y."/>
            <person name="Sun X."/>
            <person name="Brodelius P.E."/>
            <person name="Rose J.K.C."/>
            <person name="Tang K."/>
        </authorList>
    </citation>
    <scope>NUCLEOTIDE SEQUENCE [LARGE SCALE GENOMIC DNA]</scope>
    <source>
        <strain evidence="4">cv. Huhao1</strain>
        <tissue evidence="3">Leaf</tissue>
    </source>
</reference>
<dbReference type="EMBL" id="PKPP01000176">
    <property type="protein sequence ID" value="PWA96443.1"/>
    <property type="molecule type" value="Genomic_DNA"/>
</dbReference>
<feature type="compositionally biased region" description="Acidic residues" evidence="1">
    <location>
        <begin position="311"/>
        <end position="340"/>
    </location>
</feature>
<feature type="region of interest" description="Disordered" evidence="1">
    <location>
        <begin position="304"/>
        <end position="340"/>
    </location>
</feature>
<proteinExistence type="predicted"/>
<feature type="domain" description="PB1-like" evidence="2">
    <location>
        <begin position="124"/>
        <end position="223"/>
    </location>
</feature>
<dbReference type="PANTHER" id="PTHR31973:SF190">
    <property type="entry name" value="MULE TRANSPOSASE DOMAIN-CONTAINING PROTEIN"/>
    <property type="match status" value="1"/>
</dbReference>
<dbReference type="Pfam" id="PF26130">
    <property type="entry name" value="PB1-like"/>
    <property type="match status" value="1"/>
</dbReference>
<dbReference type="Proteomes" id="UP000245207">
    <property type="component" value="Unassembled WGS sequence"/>
</dbReference>
<name>A0A2U1QEQ2_ARTAN</name>
<dbReference type="AlphaFoldDB" id="A0A2U1QEQ2"/>
<sequence length="760" mass="87275">MSSPNQPDVVTIFSDSSADSSDESLGWSAYFPPLPHGPAVDPNVDSRSEDEHLATDIKKPLDTFEKGSKVANIDMHIRHIKKALDIQRLLLILCLTLMKGISVLLTGVKRCGKRSANIESYPRRFSIQIHYSGEFSNQPKRVYKFEYIDHVDLIDCDTFSMYVLVKILADLGLGDNKQKFFAFIHFRVPSLNLDDGLVPLMSDQDVKLFLNFVPRYKEVDVFVETNVSLVEKQLFEHTSWRKASKGRVIKEILQDDVGKQDVPCFKDDLFRQDDWDRPESCFGDRPEDVALMFDEYLSRNRDVNDRNTVQEVDEEVVEREQPDDEEACDQNDEQQTEGDVSDFEHAARDMPTPDTPVDMGGFNFQLDANIQDNRREVVEKLHPVDAAEQEAPSIPMEELESADEADVEDGPALRKRRLKVIRRAYKGMYKIKEGYFRVHDEFVTRKEATNKIKMHALQARRAISVIQCDNNRVRAKCFGTVVGESSFNPVYAKEGSKPSTSKKRGRFEKTKKQKDLKCKGVSPRGHLIKNHKPPCPWDLLISKWATDNCWSVKTLKDTHKCIQTRDLTGVTSRFLSPYAIEILKRNRSKVDVSSLQLELSQKFQINISYDKAYRAKQFAEQFMTGDHKERYAQLRDYAMKLRAKNLGTTIKIQVETNTDLTLNSKVFKRIYVCIGELKEGYKATKREILGLDGAFIKRPYTRQILMAVGINGNNGIYPVAYAVVEVECKSSWLWFLKNLGDDLDLQPNYNYTFISDRQKV</sequence>
<dbReference type="InterPro" id="IPR058594">
    <property type="entry name" value="PB1-like_dom_pln"/>
</dbReference>
<accession>A0A2U1QEQ2</accession>
<protein>
    <submittedName>
        <fullName evidence="3">Transposase, MuDR, MULE transposase domain protein</fullName>
    </submittedName>
</protein>
<evidence type="ECO:0000256" key="1">
    <source>
        <dbReference type="SAM" id="MobiDB-lite"/>
    </source>
</evidence>